<name>A0ACD3ZXH6_9BACI</name>
<dbReference type="EMBL" id="CP096590">
    <property type="protein sequence ID" value="UPV78683.1"/>
    <property type="molecule type" value="Genomic_DNA"/>
</dbReference>
<proteinExistence type="predicted"/>
<accession>A0ACD3ZXH6</accession>
<dbReference type="Proteomes" id="UP000830837">
    <property type="component" value="Chromosome"/>
</dbReference>
<gene>
    <name evidence="1" type="ORF">M0696_18045</name>
</gene>
<sequence>MKKLAILMFSMLLLLSACGTAEKSSGSETNSGSQDAAAEETVTKEGTFAGLADSHTIAVTIDGKETSIQVGSDLQDKMNSISEGQKVEVKYTKDSNGVLLLKDLETKE</sequence>
<reference evidence="1" key="1">
    <citation type="submission" date="2022-04" db="EMBL/GenBank/DDBJ databases">
        <title>Complete genome of Bacillus.</title>
        <authorList>
            <person name="Kong X."/>
            <person name="Hou M."/>
        </authorList>
    </citation>
    <scope>NUCLEOTIDE SEQUENCE</scope>
    <source>
        <strain evidence="1">A78.1</strain>
    </source>
</reference>
<keyword evidence="2" id="KW-1185">Reference proteome</keyword>
<protein>
    <submittedName>
        <fullName evidence="1">Uncharacterized protein</fullName>
    </submittedName>
</protein>
<evidence type="ECO:0000313" key="2">
    <source>
        <dbReference type="Proteomes" id="UP000830837"/>
    </source>
</evidence>
<organism evidence="1 2">
    <name type="scientific">Bacillus rugosus</name>
    <dbReference type="NCBI Taxonomy" id="2715209"/>
    <lineage>
        <taxon>Bacteria</taxon>
        <taxon>Bacillati</taxon>
        <taxon>Bacillota</taxon>
        <taxon>Bacilli</taxon>
        <taxon>Bacillales</taxon>
        <taxon>Bacillaceae</taxon>
        <taxon>Bacillus</taxon>
    </lineage>
</organism>
<evidence type="ECO:0000313" key="1">
    <source>
        <dbReference type="EMBL" id="UPV78683.1"/>
    </source>
</evidence>